<comment type="caution">
    <text evidence="5">The sequence shown here is derived from an EMBL/GenBank/DDBJ whole genome shotgun (WGS) entry which is preliminary data.</text>
</comment>
<dbReference type="PANTHER" id="PTHR43155">
    <property type="entry name" value="CYCLIC DI-GMP PHOSPHODIESTERASE PA4108-RELATED"/>
    <property type="match status" value="1"/>
</dbReference>
<dbReference type="InterPro" id="IPR000014">
    <property type="entry name" value="PAS"/>
</dbReference>
<dbReference type="Pfam" id="PF13426">
    <property type="entry name" value="PAS_9"/>
    <property type="match status" value="1"/>
</dbReference>
<feature type="domain" description="HD" evidence="3">
    <location>
        <begin position="351"/>
        <end position="473"/>
    </location>
</feature>
<dbReference type="Gene3D" id="1.10.3210.10">
    <property type="entry name" value="Hypothetical protein af1432"/>
    <property type="match status" value="1"/>
</dbReference>
<evidence type="ECO:0000313" key="6">
    <source>
        <dbReference type="Proteomes" id="UP000179360"/>
    </source>
</evidence>
<dbReference type="Pfam" id="PF13185">
    <property type="entry name" value="GAF_2"/>
    <property type="match status" value="1"/>
</dbReference>
<dbReference type="CDD" id="cd00077">
    <property type="entry name" value="HDc"/>
    <property type="match status" value="1"/>
</dbReference>
<evidence type="ECO:0000259" key="4">
    <source>
        <dbReference type="PROSITE" id="PS51832"/>
    </source>
</evidence>
<evidence type="ECO:0000313" key="5">
    <source>
        <dbReference type="EMBL" id="OGI46459.1"/>
    </source>
</evidence>
<dbReference type="Pfam" id="PF13487">
    <property type="entry name" value="HD_5"/>
    <property type="match status" value="1"/>
</dbReference>
<organism evidence="5 6">
    <name type="scientific">Candidatus Muproteobacteria bacterium RIFCSPHIGHO2_01_FULL_65_16</name>
    <dbReference type="NCBI Taxonomy" id="1817764"/>
    <lineage>
        <taxon>Bacteria</taxon>
        <taxon>Pseudomonadati</taxon>
        <taxon>Pseudomonadota</taxon>
        <taxon>Candidatus Muproteobacteria</taxon>
    </lineage>
</organism>
<dbReference type="AlphaFoldDB" id="A0A1F6TN20"/>
<dbReference type="GO" id="GO:0006355">
    <property type="term" value="P:regulation of DNA-templated transcription"/>
    <property type="evidence" value="ECO:0007669"/>
    <property type="project" value="InterPro"/>
</dbReference>
<dbReference type="InterPro" id="IPR003018">
    <property type="entry name" value="GAF"/>
</dbReference>
<accession>A0A1F6TN20</accession>
<evidence type="ECO:0000259" key="1">
    <source>
        <dbReference type="PROSITE" id="PS50112"/>
    </source>
</evidence>
<name>A0A1F6TN20_9PROT</name>
<feature type="domain" description="HD-GYP" evidence="4">
    <location>
        <begin position="329"/>
        <end position="524"/>
    </location>
</feature>
<reference evidence="5 6" key="1">
    <citation type="journal article" date="2016" name="Nat. Commun.">
        <title>Thousands of microbial genomes shed light on interconnected biogeochemical processes in an aquifer system.</title>
        <authorList>
            <person name="Anantharaman K."/>
            <person name="Brown C.T."/>
            <person name="Hug L.A."/>
            <person name="Sharon I."/>
            <person name="Castelle C.J."/>
            <person name="Probst A.J."/>
            <person name="Thomas B.C."/>
            <person name="Singh A."/>
            <person name="Wilkins M.J."/>
            <person name="Karaoz U."/>
            <person name="Brodie E.L."/>
            <person name="Williams K.H."/>
            <person name="Hubbard S.S."/>
            <person name="Banfield J.F."/>
        </authorList>
    </citation>
    <scope>NUCLEOTIDE SEQUENCE [LARGE SCALE GENOMIC DNA]</scope>
</reference>
<dbReference type="SUPFAM" id="SSF55785">
    <property type="entry name" value="PYP-like sensor domain (PAS domain)"/>
    <property type="match status" value="1"/>
</dbReference>
<dbReference type="PROSITE" id="PS51832">
    <property type="entry name" value="HD_GYP"/>
    <property type="match status" value="1"/>
</dbReference>
<evidence type="ECO:0008006" key="7">
    <source>
        <dbReference type="Google" id="ProtNLM"/>
    </source>
</evidence>
<dbReference type="Proteomes" id="UP000179360">
    <property type="component" value="Unassembled WGS sequence"/>
</dbReference>
<dbReference type="PROSITE" id="PS51831">
    <property type="entry name" value="HD"/>
    <property type="match status" value="1"/>
</dbReference>
<feature type="domain" description="PAC" evidence="2">
    <location>
        <begin position="92"/>
        <end position="142"/>
    </location>
</feature>
<gene>
    <name evidence="5" type="ORF">A2637_00025</name>
</gene>
<dbReference type="Gene3D" id="3.30.450.20">
    <property type="entry name" value="PAS domain"/>
    <property type="match status" value="1"/>
</dbReference>
<evidence type="ECO:0000259" key="3">
    <source>
        <dbReference type="PROSITE" id="PS51831"/>
    </source>
</evidence>
<dbReference type="SMART" id="SM00065">
    <property type="entry name" value="GAF"/>
    <property type="match status" value="1"/>
</dbReference>
<dbReference type="CDD" id="cd00130">
    <property type="entry name" value="PAS"/>
    <property type="match status" value="1"/>
</dbReference>
<dbReference type="InterPro" id="IPR006674">
    <property type="entry name" value="HD_domain"/>
</dbReference>
<dbReference type="EMBL" id="MFSY01000045">
    <property type="protein sequence ID" value="OGI46459.1"/>
    <property type="molecule type" value="Genomic_DNA"/>
</dbReference>
<dbReference type="Gene3D" id="3.30.450.40">
    <property type="match status" value="1"/>
</dbReference>
<feature type="domain" description="PAC" evidence="2">
    <location>
        <begin position="1"/>
        <end position="17"/>
    </location>
</feature>
<dbReference type="NCBIfam" id="TIGR00277">
    <property type="entry name" value="HDIG"/>
    <property type="match status" value="1"/>
</dbReference>
<dbReference type="PROSITE" id="PS50113">
    <property type="entry name" value="PAC"/>
    <property type="match status" value="2"/>
</dbReference>
<dbReference type="InterPro" id="IPR037522">
    <property type="entry name" value="HD_GYP_dom"/>
</dbReference>
<dbReference type="GO" id="GO:0008081">
    <property type="term" value="F:phosphoric diester hydrolase activity"/>
    <property type="evidence" value="ECO:0007669"/>
    <property type="project" value="UniProtKB-ARBA"/>
</dbReference>
<dbReference type="NCBIfam" id="TIGR00229">
    <property type="entry name" value="sensory_box"/>
    <property type="match status" value="1"/>
</dbReference>
<dbReference type="STRING" id="1817764.A2637_00025"/>
<dbReference type="PANTHER" id="PTHR43155:SF2">
    <property type="entry name" value="CYCLIC DI-GMP PHOSPHODIESTERASE PA4108"/>
    <property type="match status" value="1"/>
</dbReference>
<dbReference type="SMART" id="SM00091">
    <property type="entry name" value="PAS"/>
    <property type="match status" value="1"/>
</dbReference>
<dbReference type="InterPro" id="IPR003607">
    <property type="entry name" value="HD/PDEase_dom"/>
</dbReference>
<dbReference type="SUPFAM" id="SSF109604">
    <property type="entry name" value="HD-domain/PDEase-like"/>
    <property type="match status" value="1"/>
</dbReference>
<dbReference type="SMART" id="SM00471">
    <property type="entry name" value="HDc"/>
    <property type="match status" value="1"/>
</dbReference>
<sequence>MLRDISARKQAEAALRDSEARFRGIFDHARDGMLLADIETKRFQMANDTICRMLGYTQEEISRLSVADIHPAEDLAYVAQQFERQTKGEIALAKDIPVKRKDGSVFFADINSSPLTLDGRSYLIGLFRDITERRRAEAALHKSNRALKALSAGNTVLIHATDEDRLLRDMCRVLIEQGGYRLAWIGFVEQDAAKSVRPMAHAGLDEGYVEALKVTWADSDRGRGPTGTAVRSGKTQLIQDIPADPVFAPWREEAIRRGYKAKISLPLRDDDEVFGALSIYSAEVNAFTKEEIALLEELADDLAFGILTLRTRAERDRLQEQHLRAVERLKQALVGTIQAVAATVEKRDPYTAGHQQRVAQLCVAIGQELGLDPERVEGLRLGALIHDIGKIYVPAEILNRPGRLTAAEFEIIKSHTQVGYDIIKDVKFSWPIAEMILQHHERQDGSGYPHGLKGEAIVHEARILAVADVIEAMSAHRPYRPARGVGPALEELRQNRGRYYDPEAVDACIKVFQRDKFQFDAAGLAQ</sequence>
<dbReference type="InterPro" id="IPR035965">
    <property type="entry name" value="PAS-like_dom_sf"/>
</dbReference>
<protein>
    <recommendedName>
        <fullName evidence="7">PAS domain S-box protein</fullName>
    </recommendedName>
</protein>
<dbReference type="SUPFAM" id="SSF55781">
    <property type="entry name" value="GAF domain-like"/>
    <property type="match status" value="1"/>
</dbReference>
<proteinExistence type="predicted"/>
<dbReference type="InterPro" id="IPR029016">
    <property type="entry name" value="GAF-like_dom_sf"/>
</dbReference>
<feature type="domain" description="PAS" evidence="1">
    <location>
        <begin position="18"/>
        <end position="89"/>
    </location>
</feature>
<dbReference type="InterPro" id="IPR000700">
    <property type="entry name" value="PAS-assoc_C"/>
</dbReference>
<evidence type="ECO:0000259" key="2">
    <source>
        <dbReference type="PROSITE" id="PS50113"/>
    </source>
</evidence>
<dbReference type="PROSITE" id="PS50112">
    <property type="entry name" value="PAS"/>
    <property type="match status" value="1"/>
</dbReference>
<dbReference type="InterPro" id="IPR006675">
    <property type="entry name" value="HDIG_dom"/>
</dbReference>